<name>A0A285H5Q0_9FIRM</name>
<dbReference type="PANTHER" id="PTHR33303">
    <property type="entry name" value="CYTOPLASMIC PROTEIN-RELATED"/>
    <property type="match status" value="1"/>
</dbReference>
<reference evidence="3" key="1">
    <citation type="submission" date="2017-09" db="EMBL/GenBank/DDBJ databases">
        <authorList>
            <person name="Varghese N."/>
            <person name="Submissions S."/>
        </authorList>
    </citation>
    <scope>NUCLEOTIDE SEQUENCE [LARGE SCALE GENOMIC DNA]</scope>
    <source>
        <strain evidence="3">MSL47</strain>
    </source>
</reference>
<dbReference type="AlphaFoldDB" id="A0A285H5Q0"/>
<protein>
    <recommendedName>
        <fullName evidence="1">CoA-binding domain-containing protein</fullName>
    </recommendedName>
</protein>
<evidence type="ECO:0000313" key="3">
    <source>
        <dbReference type="Proteomes" id="UP000219573"/>
    </source>
</evidence>
<dbReference type="Proteomes" id="UP000219573">
    <property type="component" value="Unassembled WGS sequence"/>
</dbReference>
<gene>
    <name evidence="2" type="ORF">SAMN06265827_11324</name>
</gene>
<dbReference type="EMBL" id="OBDZ01000013">
    <property type="protein sequence ID" value="SNY29851.1"/>
    <property type="molecule type" value="Genomic_DNA"/>
</dbReference>
<dbReference type="Gene3D" id="3.40.50.720">
    <property type="entry name" value="NAD(P)-binding Rossmann-like Domain"/>
    <property type="match status" value="1"/>
</dbReference>
<evidence type="ECO:0000313" key="2">
    <source>
        <dbReference type="EMBL" id="SNY29851.1"/>
    </source>
</evidence>
<keyword evidence="3" id="KW-1185">Reference proteome</keyword>
<accession>A0A285H5Q0</accession>
<evidence type="ECO:0000259" key="1">
    <source>
        <dbReference type="SMART" id="SM00881"/>
    </source>
</evidence>
<dbReference type="Pfam" id="PF13380">
    <property type="entry name" value="CoA_binding_2"/>
    <property type="match status" value="1"/>
</dbReference>
<dbReference type="SUPFAM" id="SSF51735">
    <property type="entry name" value="NAD(P)-binding Rossmann-fold domains"/>
    <property type="match status" value="1"/>
</dbReference>
<sequence length="127" mass="14307">MNELQSALEQEVYAVVGASNNKDKYGYKVFKFLENHNIKVYPINPNASQIEGTNCYGKLSELPEKIDVVVTVVPPQISKKIAEEAGALEIEYLWMQPGSEFENAELYCEKLGLKCIVNECIMVEMRG</sequence>
<dbReference type="PANTHER" id="PTHR33303:SF2">
    <property type="entry name" value="COA-BINDING DOMAIN-CONTAINING PROTEIN"/>
    <property type="match status" value="1"/>
</dbReference>
<dbReference type="RefSeq" id="WP_172431893.1">
    <property type="nucleotide sequence ID" value="NZ_OBDZ01000013.1"/>
</dbReference>
<proteinExistence type="predicted"/>
<dbReference type="SMART" id="SM00881">
    <property type="entry name" value="CoA_binding"/>
    <property type="match status" value="1"/>
</dbReference>
<dbReference type="InterPro" id="IPR036291">
    <property type="entry name" value="NAD(P)-bd_dom_sf"/>
</dbReference>
<dbReference type="InterPro" id="IPR003781">
    <property type="entry name" value="CoA-bd"/>
</dbReference>
<feature type="domain" description="CoA-binding" evidence="1">
    <location>
        <begin position="7"/>
        <end position="99"/>
    </location>
</feature>
<organism evidence="2 3">
    <name type="scientific">Orenia metallireducens</name>
    <dbReference type="NCBI Taxonomy" id="1413210"/>
    <lineage>
        <taxon>Bacteria</taxon>
        <taxon>Bacillati</taxon>
        <taxon>Bacillota</taxon>
        <taxon>Clostridia</taxon>
        <taxon>Halanaerobiales</taxon>
        <taxon>Halobacteroidaceae</taxon>
        <taxon>Orenia</taxon>
    </lineage>
</organism>